<dbReference type="InterPro" id="IPR013670">
    <property type="entry name" value="EcoEI_R_C_dom"/>
</dbReference>
<dbReference type="InterPro" id="IPR014001">
    <property type="entry name" value="Helicase_ATP-bd"/>
</dbReference>
<keyword evidence="4" id="KW-0255">Endonuclease</keyword>
<organism evidence="4 5">
    <name type="scientific">Roseburia intestinalis</name>
    <dbReference type="NCBI Taxonomy" id="166486"/>
    <lineage>
        <taxon>Bacteria</taxon>
        <taxon>Bacillati</taxon>
        <taxon>Bacillota</taxon>
        <taxon>Clostridia</taxon>
        <taxon>Lachnospirales</taxon>
        <taxon>Lachnospiraceae</taxon>
        <taxon>Roseburia</taxon>
    </lineage>
</organism>
<accession>A0A413SCG7</accession>
<reference evidence="4 5" key="1">
    <citation type="submission" date="2018-08" db="EMBL/GenBank/DDBJ databases">
        <title>A genome reference for cultivated species of the human gut microbiota.</title>
        <authorList>
            <person name="Zou Y."/>
            <person name="Xue W."/>
            <person name="Luo G."/>
        </authorList>
    </citation>
    <scope>NUCLEOTIDE SEQUENCE [LARGE SCALE GENOMIC DNA]</scope>
    <source>
        <strain evidence="4 5">AM43-11</strain>
    </source>
</reference>
<keyword evidence="2" id="KW-0067">ATP-binding</keyword>
<feature type="domain" description="Helicase ATP-binding" evidence="1">
    <location>
        <begin position="166"/>
        <end position="360"/>
    </location>
</feature>
<dbReference type="GO" id="GO:0004519">
    <property type="term" value="F:endonuclease activity"/>
    <property type="evidence" value="ECO:0007669"/>
    <property type="project" value="UniProtKB-KW"/>
</dbReference>
<evidence type="ECO:0000313" key="6">
    <source>
        <dbReference type="Proteomes" id="UP000478483"/>
    </source>
</evidence>
<dbReference type="EMBL" id="WGGT01000014">
    <property type="protein sequence ID" value="MVQ46409.1"/>
    <property type="molecule type" value="Genomic_DNA"/>
</dbReference>
<dbReference type="GO" id="GO:0005524">
    <property type="term" value="F:ATP binding"/>
    <property type="evidence" value="ECO:0007669"/>
    <property type="project" value="InterPro"/>
</dbReference>
<dbReference type="PANTHER" id="PTHR47396">
    <property type="entry name" value="TYPE I RESTRICTION ENZYME ECOKI R PROTEIN"/>
    <property type="match status" value="1"/>
</dbReference>
<dbReference type="Gene3D" id="3.40.50.300">
    <property type="entry name" value="P-loop containing nucleotide triphosphate hydrolases"/>
    <property type="match status" value="2"/>
</dbReference>
<reference evidence="3 7" key="3">
    <citation type="submission" date="2019-10" db="EMBL/GenBank/DDBJ databases">
        <title>Roseburia spp. ameliorate alcoholic fatty liver via restoration of gut barrier function.</title>
        <authorList>
            <person name="Seo B."/>
            <person name="Ko G."/>
        </authorList>
    </citation>
    <scope>NUCLEOTIDE SEQUENCE [LARGE SCALE GENOMIC DNA]</scope>
    <source>
        <strain evidence="3 7">SNUG30017</strain>
    </source>
</reference>
<dbReference type="GO" id="GO:0004386">
    <property type="term" value="F:helicase activity"/>
    <property type="evidence" value="ECO:0007669"/>
    <property type="project" value="UniProtKB-KW"/>
</dbReference>
<dbReference type="EMBL" id="WNAJ01000034">
    <property type="protein sequence ID" value="MTR86985.1"/>
    <property type="molecule type" value="Genomic_DNA"/>
</dbReference>
<dbReference type="SMART" id="SM00487">
    <property type="entry name" value="DEXDc"/>
    <property type="match status" value="1"/>
</dbReference>
<dbReference type="EMBL" id="QSFP01000027">
    <property type="protein sequence ID" value="RHA64807.1"/>
    <property type="molecule type" value="Genomic_DNA"/>
</dbReference>
<reference evidence="2 6" key="2">
    <citation type="journal article" date="2019" name="Nat. Med.">
        <title>A library of human gut bacterial isolates paired with longitudinal multiomics data enables mechanistic microbiome research.</title>
        <authorList>
            <person name="Poyet M."/>
            <person name="Groussin M."/>
            <person name="Gibbons S.M."/>
            <person name="Avila-Pacheco J."/>
            <person name="Jiang X."/>
            <person name="Kearney S.M."/>
            <person name="Perrotta A.R."/>
            <person name="Berdy B."/>
            <person name="Zhao S."/>
            <person name="Lieberman T.D."/>
            <person name="Swanson P.K."/>
            <person name="Smith M."/>
            <person name="Roesemann S."/>
            <person name="Alexander J.E."/>
            <person name="Rich S.A."/>
            <person name="Livny J."/>
            <person name="Vlamakis H."/>
            <person name="Clish C."/>
            <person name="Bullock K."/>
            <person name="Deik A."/>
            <person name="Scott J."/>
            <person name="Pierce K.A."/>
            <person name="Xavier R.J."/>
            <person name="Alm E.J."/>
        </authorList>
    </citation>
    <scope>NUCLEOTIDE SEQUENCE [LARGE SCALE GENOMIC DNA]</scope>
    <source>
        <strain evidence="2 6">BIOML-A1</strain>
    </source>
</reference>
<proteinExistence type="predicted"/>
<dbReference type="InterPro" id="IPR050742">
    <property type="entry name" value="Helicase_Restrict-Modif_Enz"/>
</dbReference>
<dbReference type="Proteomes" id="UP000284465">
    <property type="component" value="Unassembled WGS sequence"/>
</dbReference>
<dbReference type="InterPro" id="IPR006935">
    <property type="entry name" value="Helicase/UvrB_N"/>
</dbReference>
<dbReference type="PROSITE" id="PS51192">
    <property type="entry name" value="HELICASE_ATP_BIND_1"/>
    <property type="match status" value="1"/>
</dbReference>
<dbReference type="Pfam" id="PF08463">
    <property type="entry name" value="EcoEI_R_C"/>
    <property type="match status" value="1"/>
</dbReference>
<dbReference type="GO" id="GO:0006304">
    <property type="term" value="P:DNA modification"/>
    <property type="evidence" value="ECO:0007669"/>
    <property type="project" value="InterPro"/>
</dbReference>
<gene>
    <name evidence="4" type="ORF">DW927_16980</name>
    <name evidence="3" type="ORF">GCK47_12025</name>
    <name evidence="2" type="ORF">GMD50_18510</name>
</gene>
<keyword evidence="2" id="KW-0547">Nucleotide-binding</keyword>
<dbReference type="Proteomes" id="UP000478483">
    <property type="component" value="Unassembled WGS sequence"/>
</dbReference>
<keyword evidence="2" id="KW-0347">Helicase</keyword>
<dbReference type="CDD" id="cd18032">
    <property type="entry name" value="DEXHc_RE_I_III_res"/>
    <property type="match status" value="1"/>
</dbReference>
<dbReference type="SUPFAM" id="SSF52540">
    <property type="entry name" value="P-loop containing nucleoside triphosphate hydrolases"/>
    <property type="match status" value="2"/>
</dbReference>
<evidence type="ECO:0000313" key="5">
    <source>
        <dbReference type="Proteomes" id="UP000284465"/>
    </source>
</evidence>
<dbReference type="Gene3D" id="3.90.1570.30">
    <property type="match status" value="1"/>
</dbReference>
<evidence type="ECO:0000313" key="7">
    <source>
        <dbReference type="Proteomes" id="UP000479531"/>
    </source>
</evidence>
<evidence type="ECO:0000313" key="4">
    <source>
        <dbReference type="EMBL" id="RHA64807.1"/>
    </source>
</evidence>
<protein>
    <submittedName>
        <fullName evidence="2">DEAD/DEAH box helicase</fullName>
    </submittedName>
    <submittedName>
        <fullName evidence="4">Type I restriction endonuclease subunit R</fullName>
    </submittedName>
</protein>
<dbReference type="GO" id="GO:0005829">
    <property type="term" value="C:cytosol"/>
    <property type="evidence" value="ECO:0007669"/>
    <property type="project" value="TreeGrafter"/>
</dbReference>
<evidence type="ECO:0000313" key="2">
    <source>
        <dbReference type="EMBL" id="MTR86985.1"/>
    </source>
</evidence>
<name>A0A413SCG7_9FIRM</name>
<dbReference type="RefSeq" id="WP_118413466.1">
    <property type="nucleotide sequence ID" value="NZ_JBGKEX010000003.1"/>
</dbReference>
<keyword evidence="4" id="KW-0540">Nuclease</keyword>
<evidence type="ECO:0000259" key="1">
    <source>
        <dbReference type="PROSITE" id="PS51192"/>
    </source>
</evidence>
<evidence type="ECO:0000313" key="3">
    <source>
        <dbReference type="EMBL" id="MVQ46409.1"/>
    </source>
</evidence>
<dbReference type="GO" id="GO:0016787">
    <property type="term" value="F:hydrolase activity"/>
    <property type="evidence" value="ECO:0007669"/>
    <property type="project" value="InterPro"/>
</dbReference>
<dbReference type="Pfam" id="PF04851">
    <property type="entry name" value="ResIII"/>
    <property type="match status" value="1"/>
</dbReference>
<dbReference type="GO" id="GO:0003677">
    <property type="term" value="F:DNA binding"/>
    <property type="evidence" value="ECO:0007669"/>
    <property type="project" value="InterPro"/>
</dbReference>
<dbReference type="AlphaFoldDB" id="A0A413SCG7"/>
<dbReference type="Proteomes" id="UP000479531">
    <property type="component" value="Unassembled WGS sequence"/>
</dbReference>
<keyword evidence="4" id="KW-0378">Hydrolase</keyword>
<dbReference type="InterPro" id="IPR027417">
    <property type="entry name" value="P-loop_NTPase"/>
</dbReference>
<comment type="caution">
    <text evidence="4">The sequence shown here is derived from an EMBL/GenBank/DDBJ whole genome shotgun (WGS) entry which is preliminary data.</text>
</comment>
<sequence length="916" mass="104718">MKPEERARVKIDKQLNNAGWEIVSRNEYVPNSTLVVKEAIMRGNIESDYLLFIEDKAIAVVEAKKEDNPLGENVKKQAEDYAVNPQPWYGLWFDNLIPLVYMANGNKIYYKNMLVPDSEYEELTEMHSPKKMLQLIGKKSEFGALPLLEKQGLRECQYKAEINLEKSLKSGNKKNLAILATGSGKTYLACLASYRMLNYTATKRVLFLVDRNNLARQTESEFNLFDRTEKQQSLSELYKINRLRKESDIKGDIVISTIQKLFAVLTGQALSDDNEDTEDENAKRAEEKELEEVVQLGSDLKLPSDYFQLIVVDECHRSIYGKWKAVLDYFSGAKVLGLTATPTPEAYSYFNNNVIEKYTYDDSVVDGVNVPSRVYRITTEVTEHGGTIEAGTEIIEAPKGKSETTTYAVTNTIEYAPTQLDRSVINRNQMKTVLTAYKNAIYTELYPEREVKWEYIPKTLIFAKDDNHATEIVNVAKKVFGSEFENGEVPENYVKKITYSSGDSNALIRDFRIEKDFRIAVTVTLVATGTDVRPLEVVLFMKDVQSDVLYTQMKGRGCRVIKEDKLKEVTPNAHTKECYYIVDAVGVTEHEKCIPKPGKTPDGTRKILSLENLLEHLAHNEVSDENMMLLRDYCATINRRYEDDALFGHHLDYFITSYGFAPRTIANNINKAFSEGIMVEYISPSHDNSMRMGIIYCLISNIQARKKLLEMQKGYHIVSPDTDELLYAGFSKESARDYIDNFEKFLLENKDSIEALRIIYNSEDVLITHTMLCELQERLLAESKQYGIYQIWKNYKLLDTESSVEELDIKSNVNMLTNLIQIVRFAYRKNTKLTSLLNGYAQRFSLYCGQAQRVLTEEQKEIMKLIAEYILNEGAISIAELNAVDTDLWRKGVMSFGIPSLSNEMQTLSKFILKVA</sequence>
<dbReference type="PANTHER" id="PTHR47396:SF1">
    <property type="entry name" value="ATP-DEPENDENT HELICASE IRC3-RELATED"/>
    <property type="match status" value="1"/>
</dbReference>